<evidence type="ECO:0000313" key="2">
    <source>
        <dbReference type="EMBL" id="PWI65351.1"/>
    </source>
</evidence>
<organism evidence="2 3">
    <name type="scientific">Purpureocillium lilacinum</name>
    <name type="common">Paecilomyces lilacinus</name>
    <dbReference type="NCBI Taxonomy" id="33203"/>
    <lineage>
        <taxon>Eukaryota</taxon>
        <taxon>Fungi</taxon>
        <taxon>Dikarya</taxon>
        <taxon>Ascomycota</taxon>
        <taxon>Pezizomycotina</taxon>
        <taxon>Sordariomycetes</taxon>
        <taxon>Hypocreomycetidae</taxon>
        <taxon>Hypocreales</taxon>
        <taxon>Ophiocordycipitaceae</taxon>
        <taxon>Purpureocillium</taxon>
    </lineage>
</organism>
<sequence>MLAPLPAAAPWRRQLRGHKRRSSSATAAPNSQQGEEENEAAVASSQHRVVFACWFHRADPARFRGPECQRYWPTYKQLVFNHIFLHHLFDLDENTYCRLVDEMGRASY</sequence>
<dbReference type="EMBL" id="LCWV01000034">
    <property type="protein sequence ID" value="PWI65351.1"/>
    <property type="molecule type" value="Genomic_DNA"/>
</dbReference>
<protein>
    <submittedName>
        <fullName evidence="2">Uncharacterized protein</fullName>
    </submittedName>
</protein>
<evidence type="ECO:0000313" key="3">
    <source>
        <dbReference type="Proteomes" id="UP000245956"/>
    </source>
</evidence>
<accession>A0A2U3DSW0</accession>
<gene>
    <name evidence="2" type="ORF">PCL_07120</name>
</gene>
<proteinExistence type="predicted"/>
<comment type="caution">
    <text evidence="2">The sequence shown here is derived from an EMBL/GenBank/DDBJ whole genome shotgun (WGS) entry which is preliminary data.</text>
</comment>
<feature type="compositionally biased region" description="Polar residues" evidence="1">
    <location>
        <begin position="23"/>
        <end position="33"/>
    </location>
</feature>
<evidence type="ECO:0000256" key="1">
    <source>
        <dbReference type="SAM" id="MobiDB-lite"/>
    </source>
</evidence>
<name>A0A2U3DSW0_PURLI</name>
<dbReference type="Proteomes" id="UP000245956">
    <property type="component" value="Unassembled WGS sequence"/>
</dbReference>
<dbReference type="AlphaFoldDB" id="A0A2U3DSW0"/>
<feature type="region of interest" description="Disordered" evidence="1">
    <location>
        <begin position="1"/>
        <end position="41"/>
    </location>
</feature>
<reference evidence="2 3" key="1">
    <citation type="journal article" date="2016" name="Front. Microbiol.">
        <title>Genome and transcriptome sequences reveal the specific parasitism of the nematophagous Purpureocillium lilacinum 36-1.</title>
        <authorList>
            <person name="Xie J."/>
            <person name="Li S."/>
            <person name="Mo C."/>
            <person name="Xiao X."/>
            <person name="Peng D."/>
            <person name="Wang G."/>
            <person name="Xiao Y."/>
        </authorList>
    </citation>
    <scope>NUCLEOTIDE SEQUENCE [LARGE SCALE GENOMIC DNA]</scope>
    <source>
        <strain evidence="2 3">36-1</strain>
    </source>
</reference>
<feature type="compositionally biased region" description="Low complexity" evidence="1">
    <location>
        <begin position="1"/>
        <end position="10"/>
    </location>
</feature>
<feature type="compositionally biased region" description="Basic residues" evidence="1">
    <location>
        <begin position="13"/>
        <end position="22"/>
    </location>
</feature>